<comment type="caution">
    <text evidence="2">The sequence shown here is derived from an EMBL/GenBank/DDBJ whole genome shotgun (WGS) entry which is preliminary data.</text>
</comment>
<proteinExistence type="predicted"/>
<reference evidence="2 3" key="1">
    <citation type="journal article" date="2018" name="Evol. Lett.">
        <title>Horizontal gene cluster transfer increased hallucinogenic mushroom diversity.</title>
        <authorList>
            <person name="Reynolds H.T."/>
            <person name="Vijayakumar V."/>
            <person name="Gluck-Thaler E."/>
            <person name="Korotkin H.B."/>
            <person name="Matheny P.B."/>
            <person name="Slot J.C."/>
        </authorList>
    </citation>
    <scope>NUCLEOTIDE SEQUENCE [LARGE SCALE GENOMIC DNA]</scope>
    <source>
        <strain evidence="2 3">2631</strain>
    </source>
</reference>
<evidence type="ECO:0000313" key="3">
    <source>
        <dbReference type="Proteomes" id="UP000283269"/>
    </source>
</evidence>
<dbReference type="Proteomes" id="UP000283269">
    <property type="component" value="Unassembled WGS sequence"/>
</dbReference>
<dbReference type="EMBL" id="NHYD01002536">
    <property type="protein sequence ID" value="PPQ86221.1"/>
    <property type="molecule type" value="Genomic_DNA"/>
</dbReference>
<dbReference type="AlphaFoldDB" id="A0A409X663"/>
<evidence type="ECO:0000313" key="2">
    <source>
        <dbReference type="EMBL" id="PPQ86221.1"/>
    </source>
</evidence>
<feature type="region of interest" description="Disordered" evidence="1">
    <location>
        <begin position="45"/>
        <end position="93"/>
    </location>
</feature>
<feature type="compositionally biased region" description="Acidic residues" evidence="1">
    <location>
        <begin position="56"/>
        <end position="71"/>
    </location>
</feature>
<gene>
    <name evidence="2" type="ORF">CVT25_006901</name>
</gene>
<sequence length="217" mass="23891">MSGLWIEPARSPDNIRCTHPFMRGGPLNPFGVSPQVLHEPFSESSLHPNFRLSDGDFNEDADGDNESDNAADEGGNVTKIATTTTTRDISDERPEKRVTLTLPWCPLQGKSVTPFQAQSSSPTLRRPTRRIRNVPPTRKIQASITCGTAGEARDSLKFRCPVAGSRYRTVGRHIPDLKHHLKTQDAGRCTPFTGVILSDAERAKTLYLILSTVVTRG</sequence>
<keyword evidence="3" id="KW-1185">Reference proteome</keyword>
<evidence type="ECO:0000256" key="1">
    <source>
        <dbReference type="SAM" id="MobiDB-lite"/>
    </source>
</evidence>
<dbReference type="InParanoid" id="A0A409X663"/>
<name>A0A409X663_PSICY</name>
<protein>
    <submittedName>
        <fullName evidence="2">Uncharacterized protein</fullName>
    </submittedName>
</protein>
<organism evidence="2 3">
    <name type="scientific">Psilocybe cyanescens</name>
    <dbReference type="NCBI Taxonomy" id="93625"/>
    <lineage>
        <taxon>Eukaryota</taxon>
        <taxon>Fungi</taxon>
        <taxon>Dikarya</taxon>
        <taxon>Basidiomycota</taxon>
        <taxon>Agaricomycotina</taxon>
        <taxon>Agaricomycetes</taxon>
        <taxon>Agaricomycetidae</taxon>
        <taxon>Agaricales</taxon>
        <taxon>Agaricineae</taxon>
        <taxon>Strophariaceae</taxon>
        <taxon>Psilocybe</taxon>
    </lineage>
</organism>
<accession>A0A409X663</accession>